<feature type="transmembrane region" description="Helical" evidence="6">
    <location>
        <begin position="176"/>
        <end position="197"/>
    </location>
</feature>
<feature type="transmembrane region" description="Helical" evidence="6">
    <location>
        <begin position="61"/>
        <end position="86"/>
    </location>
</feature>
<evidence type="ECO:0000256" key="4">
    <source>
        <dbReference type="ARBA" id="ARBA00023136"/>
    </source>
</evidence>
<evidence type="ECO:0000256" key="5">
    <source>
        <dbReference type="SAM" id="MobiDB-lite"/>
    </source>
</evidence>
<evidence type="ECO:0000256" key="1">
    <source>
        <dbReference type="ARBA" id="ARBA00004141"/>
    </source>
</evidence>
<dbReference type="Proteomes" id="UP000008743">
    <property type="component" value="Unassembled WGS sequence"/>
</dbReference>
<dbReference type="STRING" id="595528.A0A0D2U3G7"/>
<feature type="region of interest" description="Disordered" evidence="5">
    <location>
        <begin position="1"/>
        <end position="26"/>
    </location>
</feature>
<dbReference type="EMBL" id="KE346360">
    <property type="protein sequence ID" value="KJE89751.1"/>
    <property type="molecule type" value="Genomic_DNA"/>
</dbReference>
<dbReference type="OrthoDB" id="5547497at2759"/>
<evidence type="ECO:0000256" key="2">
    <source>
        <dbReference type="ARBA" id="ARBA00022692"/>
    </source>
</evidence>
<accession>A0A0D2U3G7</accession>
<organism evidence="7 8">
    <name type="scientific">Capsaspora owczarzaki (strain ATCC 30864)</name>
    <dbReference type="NCBI Taxonomy" id="595528"/>
    <lineage>
        <taxon>Eukaryota</taxon>
        <taxon>Filasterea</taxon>
        <taxon>Capsaspora</taxon>
    </lineage>
</organism>
<proteinExistence type="predicted"/>
<dbReference type="RefSeq" id="XP_004366051.2">
    <property type="nucleotide sequence ID" value="XM_004365994.2"/>
</dbReference>
<reference evidence="8" key="1">
    <citation type="submission" date="2011-02" db="EMBL/GenBank/DDBJ databases">
        <title>The Genome Sequence of Capsaspora owczarzaki ATCC 30864.</title>
        <authorList>
            <person name="Russ C."/>
            <person name="Cuomo C."/>
            <person name="Burger G."/>
            <person name="Gray M.W."/>
            <person name="Holland P.W.H."/>
            <person name="King N."/>
            <person name="Lang F.B.F."/>
            <person name="Roger A.J."/>
            <person name="Ruiz-Trillo I."/>
            <person name="Young S.K."/>
            <person name="Zeng Q."/>
            <person name="Gargeya S."/>
            <person name="Alvarado L."/>
            <person name="Berlin A."/>
            <person name="Chapman S.B."/>
            <person name="Chen Z."/>
            <person name="Freedman E."/>
            <person name="Gellesch M."/>
            <person name="Goldberg J."/>
            <person name="Griggs A."/>
            <person name="Gujja S."/>
            <person name="Heilman E."/>
            <person name="Heiman D."/>
            <person name="Howarth C."/>
            <person name="Mehta T."/>
            <person name="Neiman D."/>
            <person name="Pearson M."/>
            <person name="Roberts A."/>
            <person name="Saif S."/>
            <person name="Shea T."/>
            <person name="Shenoy N."/>
            <person name="Sisk P."/>
            <person name="Stolte C."/>
            <person name="Sykes S."/>
            <person name="White J."/>
            <person name="Yandava C."/>
            <person name="Haas B."/>
            <person name="Nusbaum C."/>
            <person name="Birren B."/>
        </authorList>
    </citation>
    <scope>NUCLEOTIDE SEQUENCE</scope>
    <source>
        <strain evidence="8">ATCC 30864</strain>
    </source>
</reference>
<feature type="transmembrane region" description="Helical" evidence="6">
    <location>
        <begin position="154"/>
        <end position="170"/>
    </location>
</feature>
<dbReference type="GO" id="GO:0016020">
    <property type="term" value="C:membrane"/>
    <property type="evidence" value="ECO:0007669"/>
    <property type="project" value="UniProtKB-SubCell"/>
</dbReference>
<feature type="transmembrane region" description="Helical" evidence="6">
    <location>
        <begin position="98"/>
        <end position="121"/>
    </location>
</feature>
<gene>
    <name evidence="7" type="ORF">CAOG_001180</name>
</gene>
<evidence type="ECO:0000256" key="6">
    <source>
        <dbReference type="SAM" id="Phobius"/>
    </source>
</evidence>
<comment type="subcellular location">
    <subcellularLocation>
        <location evidence="1">Membrane</location>
        <topology evidence="1">Multi-pass membrane protein</topology>
    </subcellularLocation>
</comment>
<dbReference type="InParanoid" id="A0A0D2U3G7"/>
<evidence type="ECO:0000256" key="3">
    <source>
        <dbReference type="ARBA" id="ARBA00022989"/>
    </source>
</evidence>
<dbReference type="SUPFAM" id="SSF103481">
    <property type="entry name" value="Multidrug resistance efflux transporter EmrE"/>
    <property type="match status" value="1"/>
</dbReference>
<keyword evidence="3 6" id="KW-1133">Transmembrane helix</keyword>
<feature type="transmembrane region" description="Helical" evidence="6">
    <location>
        <begin position="329"/>
        <end position="346"/>
    </location>
</feature>
<dbReference type="AlphaFoldDB" id="A0A0D2U3G7"/>
<keyword evidence="8" id="KW-1185">Reference proteome</keyword>
<dbReference type="eggNOG" id="KOG1441">
    <property type="taxonomic scope" value="Eukaryota"/>
</dbReference>
<feature type="transmembrane region" description="Helical" evidence="6">
    <location>
        <begin position="36"/>
        <end position="55"/>
    </location>
</feature>
<dbReference type="InterPro" id="IPR037185">
    <property type="entry name" value="EmrE-like"/>
</dbReference>
<keyword evidence="4 6" id="KW-0472">Membrane</keyword>
<sequence length="376" mass="39122">MKSSVNLSTGNGNGSNGSSSSSSSSVNGSSSASTSLLLVASILCNIICSVGIVLVNKRIAVAGFVYMTFLTALHFAVAFGVMTVVVRLGVVEHKFVRFGALFPVVAGCVGSVVASNFALAVNSVTTYQLAKLITIPSMLAIEYMMSGKLPSKKIAAILTVMLIAVSFTTSLDLSLTPAGCVIAIAMVAFTSIGQIATQQVQKRQGLNAMQLLHQTSPYNTLALLVLAPFFDGSLVTWLFAAPAAASTASTGSSDSPATTQPGVVPLWEFQPTGEIVGLILISALLSIGVNLTNYYVVARTSPVTYQVLGHVKNCLVLTLGVILFSQQLVGMQVLGIIVAVGTAILYSETRRKEAERASSGGSGNVPVLRIPAVRRE</sequence>
<feature type="transmembrane region" description="Helical" evidence="6">
    <location>
        <begin position="218"/>
        <end position="240"/>
    </location>
</feature>
<dbReference type="PANTHER" id="PTHR11132">
    <property type="entry name" value="SOLUTE CARRIER FAMILY 35"/>
    <property type="match status" value="1"/>
</dbReference>
<evidence type="ECO:0000313" key="7">
    <source>
        <dbReference type="EMBL" id="KJE89751.1"/>
    </source>
</evidence>
<feature type="transmembrane region" description="Helical" evidence="6">
    <location>
        <begin position="275"/>
        <end position="296"/>
    </location>
</feature>
<name>A0A0D2U3G7_CAPO3</name>
<protein>
    <recommendedName>
        <fullName evidence="9">Sugar phosphate transporter domain-containing protein</fullName>
    </recommendedName>
</protein>
<keyword evidence="2 6" id="KW-0812">Transmembrane</keyword>
<dbReference type="InterPro" id="IPR050186">
    <property type="entry name" value="TPT_transporter"/>
</dbReference>
<evidence type="ECO:0008006" key="9">
    <source>
        <dbReference type="Google" id="ProtNLM"/>
    </source>
</evidence>
<feature type="transmembrane region" description="Helical" evidence="6">
    <location>
        <begin position="303"/>
        <end position="323"/>
    </location>
</feature>
<evidence type="ECO:0000313" key="8">
    <source>
        <dbReference type="Proteomes" id="UP000008743"/>
    </source>
</evidence>
<dbReference type="PhylomeDB" id="A0A0D2U3G7"/>